<gene>
    <name evidence="2" type="ORF">CK203_052045</name>
</gene>
<name>A0A438GR55_VITVI</name>
<protein>
    <submittedName>
        <fullName evidence="2">Uncharacterized protein</fullName>
    </submittedName>
</protein>
<feature type="region of interest" description="Disordered" evidence="1">
    <location>
        <begin position="44"/>
        <end position="99"/>
    </location>
</feature>
<dbReference type="AlphaFoldDB" id="A0A438GR55"/>
<feature type="region of interest" description="Disordered" evidence="1">
    <location>
        <begin position="1"/>
        <end position="20"/>
    </location>
</feature>
<proteinExistence type="predicted"/>
<feature type="compositionally biased region" description="Polar residues" evidence="1">
    <location>
        <begin position="1"/>
        <end position="10"/>
    </location>
</feature>
<accession>A0A438GR55</accession>
<dbReference type="Proteomes" id="UP000288805">
    <property type="component" value="Unassembled WGS sequence"/>
</dbReference>
<evidence type="ECO:0000313" key="2">
    <source>
        <dbReference type="EMBL" id="RVW74662.1"/>
    </source>
</evidence>
<evidence type="ECO:0000256" key="1">
    <source>
        <dbReference type="SAM" id="MobiDB-lite"/>
    </source>
</evidence>
<comment type="caution">
    <text evidence="2">The sequence shown here is derived from an EMBL/GenBank/DDBJ whole genome shotgun (WGS) entry which is preliminary data.</text>
</comment>
<reference evidence="2 3" key="1">
    <citation type="journal article" date="2018" name="PLoS Genet.">
        <title>Population sequencing reveals clonal diversity and ancestral inbreeding in the grapevine cultivar Chardonnay.</title>
        <authorList>
            <person name="Roach M.J."/>
            <person name="Johnson D.L."/>
            <person name="Bohlmann J."/>
            <person name="van Vuuren H.J."/>
            <person name="Jones S.J."/>
            <person name="Pretorius I.S."/>
            <person name="Schmidt S.A."/>
            <person name="Borneman A.R."/>
        </authorList>
    </citation>
    <scope>NUCLEOTIDE SEQUENCE [LARGE SCALE GENOMIC DNA]</scope>
    <source>
        <strain evidence="3">cv. Chardonnay</strain>
        <tissue evidence="2">Leaf</tissue>
    </source>
</reference>
<dbReference type="EMBL" id="QGNW01000366">
    <property type="protein sequence ID" value="RVW74662.1"/>
    <property type="molecule type" value="Genomic_DNA"/>
</dbReference>
<evidence type="ECO:0000313" key="3">
    <source>
        <dbReference type="Proteomes" id="UP000288805"/>
    </source>
</evidence>
<sequence>MSTPSRSRSSAKGEEDNTEWRQAIKRRQLASERQMQALLQETARLREENTMLRIQTSSTGPPRGQRSRGQVANSRPDLESIYPGTTGAIPKTCNVRPQE</sequence>
<organism evidence="2 3">
    <name type="scientific">Vitis vinifera</name>
    <name type="common">Grape</name>
    <dbReference type="NCBI Taxonomy" id="29760"/>
    <lineage>
        <taxon>Eukaryota</taxon>
        <taxon>Viridiplantae</taxon>
        <taxon>Streptophyta</taxon>
        <taxon>Embryophyta</taxon>
        <taxon>Tracheophyta</taxon>
        <taxon>Spermatophyta</taxon>
        <taxon>Magnoliopsida</taxon>
        <taxon>eudicotyledons</taxon>
        <taxon>Gunneridae</taxon>
        <taxon>Pentapetalae</taxon>
        <taxon>rosids</taxon>
        <taxon>Vitales</taxon>
        <taxon>Vitaceae</taxon>
        <taxon>Viteae</taxon>
        <taxon>Vitis</taxon>
    </lineage>
</organism>
<dbReference type="Gramene" id="Vitis18g02103.t01">
    <property type="protein sequence ID" value="Vitis18g02103.t01.CDS"/>
    <property type="gene ID" value="Vitis18g02103"/>
</dbReference>